<proteinExistence type="predicted"/>
<feature type="transmembrane region" description="Helical" evidence="1">
    <location>
        <begin position="21"/>
        <end position="41"/>
    </location>
</feature>
<accession>A0AAD7CR93</accession>
<name>A0AAD7CR93_MYCRO</name>
<feature type="non-terminal residue" evidence="2">
    <location>
        <position position="1"/>
    </location>
</feature>
<keyword evidence="1" id="KW-0812">Transmembrane</keyword>
<evidence type="ECO:0000313" key="3">
    <source>
        <dbReference type="Proteomes" id="UP001221757"/>
    </source>
</evidence>
<keyword evidence="1" id="KW-0472">Membrane</keyword>
<evidence type="ECO:0000256" key="1">
    <source>
        <dbReference type="SAM" id="Phobius"/>
    </source>
</evidence>
<evidence type="ECO:0000313" key="2">
    <source>
        <dbReference type="EMBL" id="KAJ7659437.1"/>
    </source>
</evidence>
<keyword evidence="3" id="KW-1185">Reference proteome</keyword>
<dbReference type="AlphaFoldDB" id="A0AAD7CR93"/>
<feature type="non-terminal residue" evidence="2">
    <location>
        <position position="93"/>
    </location>
</feature>
<keyword evidence="1" id="KW-1133">Transmembrane helix</keyword>
<feature type="transmembrane region" description="Helical" evidence="1">
    <location>
        <begin position="61"/>
        <end position="80"/>
    </location>
</feature>
<gene>
    <name evidence="2" type="ORF">B0H17DRAFT_832275</name>
</gene>
<dbReference type="EMBL" id="JARKIE010000270">
    <property type="protein sequence ID" value="KAJ7659437.1"/>
    <property type="molecule type" value="Genomic_DNA"/>
</dbReference>
<sequence length="93" mass="9994">LVSTPIQIFFAWRICAITRTHVLPVIIGVLAGVALAGGLWTAYKIALLKHFARKPALHHPALVWFLASAAADVLITGGLVRTLSHRKTGFVAT</sequence>
<organism evidence="2 3">
    <name type="scientific">Mycena rosella</name>
    <name type="common">Pink bonnet</name>
    <name type="synonym">Agaricus rosellus</name>
    <dbReference type="NCBI Taxonomy" id="1033263"/>
    <lineage>
        <taxon>Eukaryota</taxon>
        <taxon>Fungi</taxon>
        <taxon>Dikarya</taxon>
        <taxon>Basidiomycota</taxon>
        <taxon>Agaricomycotina</taxon>
        <taxon>Agaricomycetes</taxon>
        <taxon>Agaricomycetidae</taxon>
        <taxon>Agaricales</taxon>
        <taxon>Marasmiineae</taxon>
        <taxon>Mycenaceae</taxon>
        <taxon>Mycena</taxon>
    </lineage>
</organism>
<protein>
    <submittedName>
        <fullName evidence="2">Uncharacterized protein</fullName>
    </submittedName>
</protein>
<dbReference type="Proteomes" id="UP001221757">
    <property type="component" value="Unassembled WGS sequence"/>
</dbReference>
<comment type="caution">
    <text evidence="2">The sequence shown here is derived from an EMBL/GenBank/DDBJ whole genome shotgun (WGS) entry which is preliminary data.</text>
</comment>
<reference evidence="2" key="1">
    <citation type="submission" date="2023-03" db="EMBL/GenBank/DDBJ databases">
        <title>Massive genome expansion in bonnet fungi (Mycena s.s.) driven by repeated elements and novel gene families across ecological guilds.</title>
        <authorList>
            <consortium name="Lawrence Berkeley National Laboratory"/>
            <person name="Harder C.B."/>
            <person name="Miyauchi S."/>
            <person name="Viragh M."/>
            <person name="Kuo A."/>
            <person name="Thoen E."/>
            <person name="Andreopoulos B."/>
            <person name="Lu D."/>
            <person name="Skrede I."/>
            <person name="Drula E."/>
            <person name="Henrissat B."/>
            <person name="Morin E."/>
            <person name="Kohler A."/>
            <person name="Barry K."/>
            <person name="LaButti K."/>
            <person name="Morin E."/>
            <person name="Salamov A."/>
            <person name="Lipzen A."/>
            <person name="Mereny Z."/>
            <person name="Hegedus B."/>
            <person name="Baldrian P."/>
            <person name="Stursova M."/>
            <person name="Weitz H."/>
            <person name="Taylor A."/>
            <person name="Grigoriev I.V."/>
            <person name="Nagy L.G."/>
            <person name="Martin F."/>
            <person name="Kauserud H."/>
        </authorList>
    </citation>
    <scope>NUCLEOTIDE SEQUENCE</scope>
    <source>
        <strain evidence="2">CBHHK067</strain>
    </source>
</reference>